<dbReference type="OrthoDB" id="1734063at2759"/>
<evidence type="ECO:0000256" key="1">
    <source>
        <dbReference type="ARBA" id="ARBA00004177"/>
    </source>
</evidence>
<accession>A0A0B1SIY6</accession>
<evidence type="ECO:0000256" key="5">
    <source>
        <dbReference type="ARBA" id="ARBA00022927"/>
    </source>
</evidence>
<dbReference type="PANTHER" id="PTHR13673">
    <property type="entry name" value="ESOPHAGEAL CANCER ASSOCIATED PROTEIN"/>
    <property type="match status" value="1"/>
</dbReference>
<protein>
    <submittedName>
        <fullName evidence="6">Uncharacterized protein</fullName>
    </submittedName>
</protein>
<name>A0A0B1SIY6_OESDE</name>
<sequence length="375" mass="42669">MVELARLLSAPTTPCFFPVQWVLVTDILDLFGNLVYERLFSKANEERQAAGLSVLTSNFMPSDILPDTTELAQNWFCKIAEIKEAVPRFYVFSHPISAAYARAYICKIAMILEPTDRGPHWKALNDWMQASKQPTEFVAPALEWIVQCVSYGAATVEDLGPLWEYCRQSEQRGMLLHAFVLSIPLKYLLNHCLQVCEIIVSQGRPATDFEVFGTRLLMGETPEDVRPQILRLALPYISRFEGEDFMKCCVVWSKFTSRYFSTKEICDLCEQTLAKLRKLPNPSEHFADLTNMVENIMECRSNDLSDVLKMKPFIDILDYVRDEPYGSKCAKAVLTAIVHTFQVGSVDDAVLVDRIVEQCSRLCLSVRPDSIHDEV</sequence>
<reference evidence="6 7" key="1">
    <citation type="submission" date="2014-03" db="EMBL/GenBank/DDBJ databases">
        <title>Draft genome of the hookworm Oesophagostomum dentatum.</title>
        <authorList>
            <person name="Mitreva M."/>
        </authorList>
    </citation>
    <scope>NUCLEOTIDE SEQUENCE [LARGE SCALE GENOMIC DNA]</scope>
    <source>
        <strain evidence="6 7">OD-Hann</strain>
    </source>
</reference>
<comment type="subcellular location">
    <subcellularLocation>
        <location evidence="1">Endosome</location>
    </subcellularLocation>
</comment>
<keyword evidence="4" id="KW-0967">Endosome</keyword>
<dbReference type="Proteomes" id="UP000053660">
    <property type="component" value="Unassembled WGS sequence"/>
</dbReference>
<evidence type="ECO:0000313" key="6">
    <source>
        <dbReference type="EMBL" id="KHJ83856.1"/>
    </source>
</evidence>
<evidence type="ECO:0000256" key="2">
    <source>
        <dbReference type="ARBA" id="ARBA00010704"/>
    </source>
</evidence>
<feature type="non-terminal residue" evidence="6">
    <location>
        <position position="375"/>
    </location>
</feature>
<dbReference type="InterPro" id="IPR029705">
    <property type="entry name" value="VPS35L"/>
</dbReference>
<proteinExistence type="inferred from homology"/>
<dbReference type="GO" id="GO:0032456">
    <property type="term" value="P:endocytic recycling"/>
    <property type="evidence" value="ECO:0007669"/>
    <property type="project" value="InterPro"/>
</dbReference>
<keyword evidence="7" id="KW-1185">Reference proteome</keyword>
<keyword evidence="5" id="KW-0653">Protein transport</keyword>
<dbReference type="GO" id="GO:0005768">
    <property type="term" value="C:endosome"/>
    <property type="evidence" value="ECO:0007669"/>
    <property type="project" value="UniProtKB-SubCell"/>
</dbReference>
<dbReference type="EMBL" id="KN571460">
    <property type="protein sequence ID" value="KHJ83856.1"/>
    <property type="molecule type" value="Genomic_DNA"/>
</dbReference>
<dbReference type="AlphaFoldDB" id="A0A0B1SIY6"/>
<gene>
    <name evidence="6" type="ORF">OESDEN_16439</name>
</gene>
<comment type="similarity">
    <text evidence="2">Belongs to the VPS35L family.</text>
</comment>
<organism evidence="6 7">
    <name type="scientific">Oesophagostomum dentatum</name>
    <name type="common">Nodular worm</name>
    <dbReference type="NCBI Taxonomy" id="61180"/>
    <lineage>
        <taxon>Eukaryota</taxon>
        <taxon>Metazoa</taxon>
        <taxon>Ecdysozoa</taxon>
        <taxon>Nematoda</taxon>
        <taxon>Chromadorea</taxon>
        <taxon>Rhabditida</taxon>
        <taxon>Rhabditina</taxon>
        <taxon>Rhabditomorpha</taxon>
        <taxon>Strongyloidea</taxon>
        <taxon>Strongylidae</taxon>
        <taxon>Oesophagostomum</taxon>
    </lineage>
</organism>
<keyword evidence="3" id="KW-0813">Transport</keyword>
<evidence type="ECO:0000256" key="4">
    <source>
        <dbReference type="ARBA" id="ARBA00022753"/>
    </source>
</evidence>
<dbReference type="PANTHER" id="PTHR13673:SF0">
    <property type="entry name" value="VPS35 ENDOSOMAL PROTEIN-SORTING FACTOR-LIKE"/>
    <property type="match status" value="1"/>
</dbReference>
<dbReference type="GO" id="GO:0015031">
    <property type="term" value="P:protein transport"/>
    <property type="evidence" value="ECO:0007669"/>
    <property type="project" value="UniProtKB-KW"/>
</dbReference>
<evidence type="ECO:0000313" key="7">
    <source>
        <dbReference type="Proteomes" id="UP000053660"/>
    </source>
</evidence>
<evidence type="ECO:0000256" key="3">
    <source>
        <dbReference type="ARBA" id="ARBA00022448"/>
    </source>
</evidence>